<keyword evidence="1" id="KW-1133">Transmembrane helix</keyword>
<evidence type="ECO:0000256" key="1">
    <source>
        <dbReference type="SAM" id="Phobius"/>
    </source>
</evidence>
<reference evidence="2" key="1">
    <citation type="submission" date="2016-06" db="UniProtKB">
        <authorList>
            <consortium name="WormBaseParasite"/>
        </authorList>
    </citation>
    <scope>IDENTIFICATION</scope>
</reference>
<feature type="transmembrane region" description="Helical" evidence="1">
    <location>
        <begin position="20"/>
        <end position="44"/>
    </location>
</feature>
<name>A0A183DW44_9BILA</name>
<proteinExistence type="predicted"/>
<dbReference type="WBParaSite" id="GPUH_0001294901-mRNA-1">
    <property type="protein sequence ID" value="GPUH_0001294901-mRNA-1"/>
    <property type="gene ID" value="GPUH_0001294901"/>
</dbReference>
<dbReference type="AlphaFoldDB" id="A0A183DW44"/>
<organism evidence="2">
    <name type="scientific">Gongylonema pulchrum</name>
    <dbReference type="NCBI Taxonomy" id="637853"/>
    <lineage>
        <taxon>Eukaryota</taxon>
        <taxon>Metazoa</taxon>
        <taxon>Ecdysozoa</taxon>
        <taxon>Nematoda</taxon>
        <taxon>Chromadorea</taxon>
        <taxon>Rhabditida</taxon>
        <taxon>Spirurina</taxon>
        <taxon>Spiruromorpha</taxon>
        <taxon>Spiruroidea</taxon>
        <taxon>Gongylonematidae</taxon>
        <taxon>Gongylonema</taxon>
    </lineage>
</organism>
<keyword evidence="1" id="KW-0472">Membrane</keyword>
<accession>A0A183DW44</accession>
<keyword evidence="1" id="KW-0812">Transmembrane</keyword>
<protein>
    <submittedName>
        <fullName evidence="2">Dolichyl-P-Glc:Glc(2)Man(9)GlcNAc(2)-PP-dolichol alpha-1,2-glucosyltransferase</fullName>
    </submittedName>
</protein>
<evidence type="ECO:0000313" key="2">
    <source>
        <dbReference type="WBParaSite" id="GPUH_0001294901-mRNA-1"/>
    </source>
</evidence>
<feature type="transmembrane region" description="Helical" evidence="1">
    <location>
        <begin position="64"/>
        <end position="92"/>
    </location>
</feature>
<sequence length="181" mass="21115">LFKMVFPKMRMDCARRRKYALFACGMHTFAAFCLFVSEANYLLMLPLLVRGITRFFVHGRAVNYLLGIQPFVASVLQALMLALHVYSIVAFAEQRESYSRWKPRYLLKNHANKLIQSDNSSWRHCSENGCYMPHSCCMPSQLRCSPRILLQNLTKNERIGAFKAKEWFYSTGKIPFYLTSY</sequence>